<dbReference type="InterPro" id="IPR011009">
    <property type="entry name" value="Kinase-like_dom_sf"/>
</dbReference>
<comment type="similarity">
    <text evidence="1">Belongs to the protein kinase superfamily. STE Ser/Thr protein kinase family. STE20 subfamily.</text>
</comment>
<dbReference type="PROSITE" id="PS00107">
    <property type="entry name" value="PROTEIN_KINASE_ATP"/>
    <property type="match status" value="1"/>
</dbReference>
<keyword evidence="5 6" id="KW-0067">ATP-binding</keyword>
<evidence type="ECO:0000256" key="1">
    <source>
        <dbReference type="ARBA" id="ARBA00008874"/>
    </source>
</evidence>
<protein>
    <submittedName>
        <fullName evidence="9">Serine/threonine-protein kinase fray2</fullName>
    </submittedName>
</protein>
<comment type="caution">
    <text evidence="9">The sequence shown here is derived from an EMBL/GenBank/DDBJ whole genome shotgun (WGS) entry which is preliminary data.</text>
</comment>
<dbReference type="InterPro" id="IPR000719">
    <property type="entry name" value="Prot_kinase_dom"/>
</dbReference>
<dbReference type="Proteomes" id="UP000516437">
    <property type="component" value="Unassembled WGS sequence"/>
</dbReference>
<keyword evidence="2" id="KW-0808">Transferase</keyword>
<keyword evidence="3 6" id="KW-0547">Nucleotide-binding</keyword>
<evidence type="ECO:0000256" key="2">
    <source>
        <dbReference type="ARBA" id="ARBA00022679"/>
    </source>
</evidence>
<reference evidence="9 10" key="1">
    <citation type="journal article" date="2019" name="Plant Biotechnol. J.">
        <title>The red bayberry genome and genetic basis of sex determination.</title>
        <authorList>
            <person name="Jia H.M."/>
            <person name="Jia H.J."/>
            <person name="Cai Q.L."/>
            <person name="Wang Y."/>
            <person name="Zhao H.B."/>
            <person name="Yang W.F."/>
            <person name="Wang G.Y."/>
            <person name="Li Y.H."/>
            <person name="Zhan D.L."/>
            <person name="Shen Y.T."/>
            <person name="Niu Q.F."/>
            <person name="Chang L."/>
            <person name="Qiu J."/>
            <person name="Zhao L."/>
            <person name="Xie H.B."/>
            <person name="Fu W.Y."/>
            <person name="Jin J."/>
            <person name="Li X.W."/>
            <person name="Jiao Y."/>
            <person name="Zhou C.C."/>
            <person name="Tu T."/>
            <person name="Chai C.Y."/>
            <person name="Gao J.L."/>
            <person name="Fan L.J."/>
            <person name="van de Weg E."/>
            <person name="Wang J.Y."/>
            <person name="Gao Z.S."/>
        </authorList>
    </citation>
    <scope>NUCLEOTIDE SEQUENCE [LARGE SCALE GENOMIC DNA]</scope>
    <source>
        <tissue evidence="9">Leaves</tissue>
    </source>
</reference>
<name>A0A6A1ULV5_9ROSI</name>
<keyword evidence="4 9" id="KW-0418">Kinase</keyword>
<dbReference type="InterPro" id="IPR047173">
    <property type="entry name" value="STRAD_A/B-like"/>
</dbReference>
<dbReference type="Pfam" id="PF00069">
    <property type="entry name" value="Pkinase"/>
    <property type="match status" value="1"/>
</dbReference>
<dbReference type="EMBL" id="RXIC02000125">
    <property type="protein sequence ID" value="KAB1200777.1"/>
    <property type="molecule type" value="Genomic_DNA"/>
</dbReference>
<dbReference type="InterPro" id="IPR008271">
    <property type="entry name" value="Ser/Thr_kinase_AS"/>
</dbReference>
<dbReference type="Gene3D" id="3.30.200.20">
    <property type="entry name" value="Phosphorylase Kinase, domain 1"/>
    <property type="match status" value="1"/>
</dbReference>
<accession>A0A6A1ULV5</accession>
<keyword evidence="7" id="KW-0175">Coiled coil</keyword>
<organism evidence="9 10">
    <name type="scientific">Morella rubra</name>
    <name type="common">Chinese bayberry</name>
    <dbReference type="NCBI Taxonomy" id="262757"/>
    <lineage>
        <taxon>Eukaryota</taxon>
        <taxon>Viridiplantae</taxon>
        <taxon>Streptophyta</taxon>
        <taxon>Embryophyta</taxon>
        <taxon>Tracheophyta</taxon>
        <taxon>Spermatophyta</taxon>
        <taxon>Magnoliopsida</taxon>
        <taxon>eudicotyledons</taxon>
        <taxon>Gunneridae</taxon>
        <taxon>Pentapetalae</taxon>
        <taxon>rosids</taxon>
        <taxon>fabids</taxon>
        <taxon>Fagales</taxon>
        <taxon>Myricaceae</taxon>
        <taxon>Morella</taxon>
    </lineage>
</organism>
<gene>
    <name evidence="9" type="ORF">CJ030_MR0G006363</name>
</gene>
<feature type="coiled-coil region" evidence="7">
    <location>
        <begin position="678"/>
        <end position="712"/>
    </location>
</feature>
<evidence type="ECO:0000313" key="9">
    <source>
        <dbReference type="EMBL" id="KAB1200777.1"/>
    </source>
</evidence>
<evidence type="ECO:0000256" key="5">
    <source>
        <dbReference type="ARBA" id="ARBA00022840"/>
    </source>
</evidence>
<dbReference type="Gene3D" id="1.10.510.10">
    <property type="entry name" value="Transferase(Phosphotransferase) domain 1"/>
    <property type="match status" value="1"/>
</dbReference>
<dbReference type="SUPFAM" id="SSF56112">
    <property type="entry name" value="Protein kinase-like (PK-like)"/>
    <property type="match status" value="1"/>
</dbReference>
<dbReference type="AlphaFoldDB" id="A0A6A1ULV5"/>
<dbReference type="PANTHER" id="PTHR48014">
    <property type="entry name" value="SERINE/THREONINE-PROTEIN KINASE FRAY2"/>
    <property type="match status" value="1"/>
</dbReference>
<dbReference type="GO" id="GO:0004672">
    <property type="term" value="F:protein kinase activity"/>
    <property type="evidence" value="ECO:0007669"/>
    <property type="project" value="InterPro"/>
</dbReference>
<dbReference type="InterPro" id="IPR017441">
    <property type="entry name" value="Protein_kinase_ATP_BS"/>
</dbReference>
<sequence length="719" mass="80844">MELIRVGYHSECCFEGFASSKRQPYYTLKSQLWVLPVRRANLGRKRAGGDREGQKSSGANRDDTRAWRYWDPVCGGLEVPHEAVLQLLEDYKLYEEVGEGGSAKVYRALCVPFNEIVAVKVFDLEKCKNDLSPRAWRSELLILAALCSSFLVSFAQEAIRQEVQTMTLIEHPNLLRAHCSFATGSSLWIVVPYMAGGSCLHIMESAYPEGFQQPVFATLLYEVLKALVYLHSHGLIHRDVKAGNILVDSKGAVKLADFGVAARLFDSGDRQQSRKSFVGTPCWMAPEVMQQLHGYDFKADIWSFGITALELAHGHAPFSNYPPAKVLLMTLQNAPPGLDTGTDKRFSKSFKAIVAACLVKDPLKRPTPEKLLKHQFFKHARSNEFLARTILDGLSPLGDRFRMLKVYILISISQLITLVKACRINAMPSLYAFSVQETKADLIQGKAMYYKEKDQLSQLEYIQGISAWNFDLADLKKQAALIQDDDGISDSAHQGWSRKQSDGFKDSAVLAERPSEERFFHSKLAGSAYWQENGNLQNVGSSPASSVQSIEAFDDRLPYQVRDKSKLPSKDALDEDIKSNRLLEMSEADSRIKVLAESPESAASNDAPDGFISSFLMPRIDTSVLSMLQCIFRQNAMQREQIVRFTRVLNQPTGKNIEYPEGAGDDNHLQRSLASARERVLQAQVIRLQQRIEKLDEELQRWKITNAEMERQVNASLDK</sequence>
<evidence type="ECO:0000256" key="7">
    <source>
        <dbReference type="SAM" id="Coils"/>
    </source>
</evidence>
<dbReference type="GO" id="GO:0005524">
    <property type="term" value="F:ATP binding"/>
    <property type="evidence" value="ECO:0007669"/>
    <property type="project" value="UniProtKB-UniRule"/>
</dbReference>
<dbReference type="SMART" id="SM00220">
    <property type="entry name" value="S_TKc"/>
    <property type="match status" value="1"/>
</dbReference>
<dbReference type="PANTHER" id="PTHR48014:SF10">
    <property type="entry name" value="PROTEIN KINASE SUPERFAMILY PROTEIN"/>
    <property type="match status" value="1"/>
</dbReference>
<dbReference type="OrthoDB" id="248923at2759"/>
<dbReference type="PROSITE" id="PS00108">
    <property type="entry name" value="PROTEIN_KINASE_ST"/>
    <property type="match status" value="1"/>
</dbReference>
<dbReference type="PROSITE" id="PS50011">
    <property type="entry name" value="PROTEIN_KINASE_DOM"/>
    <property type="match status" value="1"/>
</dbReference>
<dbReference type="FunFam" id="1.10.510.10:FF:000947">
    <property type="entry name" value="serine/threonine-protein kinase OSR1"/>
    <property type="match status" value="1"/>
</dbReference>
<dbReference type="GO" id="GO:0043539">
    <property type="term" value="F:protein serine/threonine kinase activator activity"/>
    <property type="evidence" value="ECO:0007669"/>
    <property type="project" value="InterPro"/>
</dbReference>
<evidence type="ECO:0000256" key="4">
    <source>
        <dbReference type="ARBA" id="ARBA00022777"/>
    </source>
</evidence>
<feature type="domain" description="Protein kinase" evidence="8">
    <location>
        <begin position="91"/>
        <end position="377"/>
    </location>
</feature>
<feature type="binding site" evidence="6">
    <location>
        <position position="120"/>
    </location>
    <ligand>
        <name>ATP</name>
        <dbReference type="ChEBI" id="CHEBI:30616"/>
    </ligand>
</feature>
<proteinExistence type="inferred from homology"/>
<evidence type="ECO:0000313" key="10">
    <source>
        <dbReference type="Proteomes" id="UP000516437"/>
    </source>
</evidence>
<evidence type="ECO:0000256" key="6">
    <source>
        <dbReference type="PROSITE-ProRule" id="PRU10141"/>
    </source>
</evidence>
<keyword evidence="10" id="KW-1185">Reference proteome</keyword>
<evidence type="ECO:0000259" key="8">
    <source>
        <dbReference type="PROSITE" id="PS50011"/>
    </source>
</evidence>
<evidence type="ECO:0000256" key="3">
    <source>
        <dbReference type="ARBA" id="ARBA00022741"/>
    </source>
</evidence>